<accession>A0ACD5G8B1</accession>
<dbReference type="Proteomes" id="UP001305925">
    <property type="component" value="Plasmid cp32-12"/>
</dbReference>
<sequence>MNKKMFIICSIFALISSCNHYANSKDLKSVKQNLENELKGFLDTKNETKEKELDVDFENPGLEVGELLQDIMQLQRQLEGKIAQGVDKDPQLAEEIEKKVKKLKEKILKKDNKKSKEKKINKK</sequence>
<evidence type="ECO:0000313" key="1">
    <source>
        <dbReference type="EMBL" id="XOU08999.1"/>
    </source>
</evidence>
<keyword evidence="2" id="KW-1185">Reference proteome</keyword>
<evidence type="ECO:0000313" key="2">
    <source>
        <dbReference type="Proteomes" id="UP001305925"/>
    </source>
</evidence>
<reference evidence="1" key="1">
    <citation type="submission" date="2024-11" db="EMBL/GenBank/DDBJ databases">
        <title>Sequencing of Borrelia variable plasmids from multiple Borrelia sensu lato isolates.</title>
        <authorList>
            <person name="Mongodin E.F."/>
            <person name="Rudenko N."/>
            <person name="Fraser C.M."/>
            <person name="Schutzer S."/>
            <person name="Luft B."/>
            <person name="Morgan R."/>
            <person name="Casjens S."/>
            <person name="Qiu W."/>
        </authorList>
    </citation>
    <scope>NUCLEOTIDE SEQUENCE</scope>
    <source>
        <strain evidence="1">SCW30h</strain>
    </source>
</reference>
<name>A0ACD5G8B1_9SPIR</name>
<dbReference type="EMBL" id="CP179255">
    <property type="protein sequence ID" value="XOU08999.1"/>
    <property type="molecule type" value="Genomic_DNA"/>
</dbReference>
<keyword evidence="1" id="KW-0614">Plasmid</keyword>
<organism evidence="1 2">
    <name type="scientific">Borreliella americana</name>
    <dbReference type="NCBI Taxonomy" id="478807"/>
    <lineage>
        <taxon>Bacteria</taxon>
        <taxon>Pseudomonadati</taxon>
        <taxon>Spirochaetota</taxon>
        <taxon>Spirochaetia</taxon>
        <taxon>Spirochaetales</taxon>
        <taxon>Borreliaceae</taxon>
        <taxon>Borreliella</taxon>
    </lineage>
</organism>
<gene>
    <name evidence="1" type="ORF">QIA00_05595</name>
</gene>
<protein>
    <submittedName>
        <fullName evidence="1">Uncharacterized protein</fullName>
    </submittedName>
</protein>
<proteinExistence type="predicted"/>
<geneLocation type="plasmid" evidence="1 2">
    <name>cp32-12</name>
</geneLocation>